<dbReference type="InterPro" id="IPR036663">
    <property type="entry name" value="Fumarylacetoacetase_C_sf"/>
</dbReference>
<dbReference type="GO" id="GO:0018773">
    <property type="term" value="F:acetylpyruvate hydrolase activity"/>
    <property type="evidence" value="ECO:0007669"/>
    <property type="project" value="TreeGrafter"/>
</dbReference>
<protein>
    <submittedName>
        <fullName evidence="3">Fumarylacetoacetate hydrolase family protein</fullName>
    </submittedName>
</protein>
<dbReference type="Proteomes" id="UP000250123">
    <property type="component" value="Chromosome SHEWBE"/>
</dbReference>
<dbReference type="PANTHER" id="PTHR11820:SF7">
    <property type="entry name" value="ACYLPYRUVASE FAHD1, MITOCHONDRIAL"/>
    <property type="match status" value="1"/>
</dbReference>
<gene>
    <name evidence="3" type="ORF">SHEWBE_2352</name>
</gene>
<evidence type="ECO:0000259" key="2">
    <source>
        <dbReference type="Pfam" id="PF01557"/>
    </source>
</evidence>
<dbReference type="EMBL" id="LS483452">
    <property type="protein sequence ID" value="SQH76315.1"/>
    <property type="molecule type" value="Genomic_DNA"/>
</dbReference>
<dbReference type="PANTHER" id="PTHR11820">
    <property type="entry name" value="ACYLPYRUVASE"/>
    <property type="match status" value="1"/>
</dbReference>
<dbReference type="InterPro" id="IPR011234">
    <property type="entry name" value="Fumarylacetoacetase-like_C"/>
</dbReference>
<reference evidence="4" key="1">
    <citation type="submission" date="2018-06" db="EMBL/GenBank/DDBJ databases">
        <authorList>
            <person name="Cea G.-C."/>
            <person name="William W."/>
        </authorList>
    </citation>
    <scope>NUCLEOTIDE SEQUENCE [LARGE SCALE GENOMIC DNA]</scope>
    <source>
        <strain evidence="4">DB21MT-2</strain>
    </source>
</reference>
<evidence type="ECO:0000256" key="1">
    <source>
        <dbReference type="ARBA" id="ARBA00022723"/>
    </source>
</evidence>
<organism evidence="3 4">
    <name type="scientific">Shewanella benthica</name>
    <dbReference type="NCBI Taxonomy" id="43661"/>
    <lineage>
        <taxon>Bacteria</taxon>
        <taxon>Pseudomonadati</taxon>
        <taxon>Pseudomonadota</taxon>
        <taxon>Gammaproteobacteria</taxon>
        <taxon>Alteromonadales</taxon>
        <taxon>Shewanellaceae</taxon>
        <taxon>Shewanella</taxon>
    </lineage>
</organism>
<dbReference type="GO" id="GO:0046872">
    <property type="term" value="F:metal ion binding"/>
    <property type="evidence" value="ECO:0007669"/>
    <property type="project" value="UniProtKB-KW"/>
</dbReference>
<name>A0A330M2P8_9GAMM</name>
<feature type="domain" description="Fumarylacetoacetase-like C-terminal" evidence="2">
    <location>
        <begin position="21"/>
        <end position="193"/>
    </location>
</feature>
<dbReference type="OrthoDB" id="9805307at2"/>
<dbReference type="KEGG" id="sbk:SHEWBE_2352"/>
<accession>A0A330M2P8</accession>
<dbReference type="AlphaFoldDB" id="A0A330M2P8"/>
<dbReference type="SUPFAM" id="SSF56529">
    <property type="entry name" value="FAH"/>
    <property type="match status" value="1"/>
</dbReference>
<evidence type="ECO:0000313" key="4">
    <source>
        <dbReference type="Proteomes" id="UP000250123"/>
    </source>
</evidence>
<sequence length="209" mass="23169">MNTLVVDNRITANKSVVTPSKVVCVGRNYVEHIKELNNEVPDEMVLFVKPNSAISTELVSFHQEAIHYEAELCFVVENGQFSAVGLGLDLTKRALQSRLKAKGLPWERAKAFDGSVVFSEFVAIESVSESLTFELMINDELIQVGNIALMMNKPEEILVEIQSFMSLIDGDIVMTGTPKGVGVVNRGDKFSAKLYNKELLLTQVCWTAQ</sequence>
<dbReference type="Pfam" id="PF01557">
    <property type="entry name" value="FAA_hydrolase"/>
    <property type="match status" value="1"/>
</dbReference>
<evidence type="ECO:0000313" key="3">
    <source>
        <dbReference type="EMBL" id="SQH76315.1"/>
    </source>
</evidence>
<dbReference type="RefSeq" id="WP_112352535.1">
    <property type="nucleotide sequence ID" value="NZ_LS483452.1"/>
</dbReference>
<keyword evidence="1" id="KW-0479">Metal-binding</keyword>
<proteinExistence type="predicted"/>
<keyword evidence="3" id="KW-0378">Hydrolase</keyword>
<dbReference type="Gene3D" id="3.90.850.10">
    <property type="entry name" value="Fumarylacetoacetase-like, C-terminal domain"/>
    <property type="match status" value="1"/>
</dbReference>